<dbReference type="InterPro" id="IPR036410">
    <property type="entry name" value="HSP_DnaJ_Cys-rich_dom_sf"/>
</dbReference>
<dbReference type="GeneID" id="16074997"/>
<dbReference type="HAMAP" id="MF_01152">
    <property type="entry name" value="DnaJ"/>
    <property type="match status" value="1"/>
</dbReference>
<dbReference type="OrthoDB" id="10256793at2759"/>
<feature type="domain" description="CR-type" evidence="9">
    <location>
        <begin position="207"/>
        <end position="284"/>
    </location>
</feature>
<dbReference type="InterPro" id="IPR051938">
    <property type="entry name" value="Apopto_cytoskel_mod"/>
</dbReference>
<dbReference type="Gene3D" id="2.10.230.10">
    <property type="entry name" value="Heat shock protein DnaJ, cysteine-rich domain"/>
    <property type="match status" value="1"/>
</dbReference>
<dbReference type="InterPro" id="IPR036869">
    <property type="entry name" value="J_dom_sf"/>
</dbReference>
<dbReference type="InterPro" id="IPR008971">
    <property type="entry name" value="HSP40/DnaJ_pept-bd"/>
</dbReference>
<accession>F2U883</accession>
<keyword evidence="2" id="KW-0677">Repeat</keyword>
<dbReference type="SMART" id="SM00271">
    <property type="entry name" value="DnaJ"/>
    <property type="match status" value="1"/>
</dbReference>
<dbReference type="CDD" id="cd10747">
    <property type="entry name" value="DnaJ_C"/>
    <property type="match status" value="1"/>
</dbReference>
<evidence type="ECO:0000256" key="6">
    <source>
        <dbReference type="PROSITE-ProRule" id="PRU00546"/>
    </source>
</evidence>
<feature type="compositionally biased region" description="Basic and acidic residues" evidence="7">
    <location>
        <begin position="482"/>
        <end position="494"/>
    </location>
</feature>
<dbReference type="PANTHER" id="PTHR44145">
    <property type="entry name" value="DNAJ HOMOLOG SUBFAMILY A MEMBER 3, MITOCHONDRIAL"/>
    <property type="match status" value="1"/>
</dbReference>
<dbReference type="PROSITE" id="PS51188">
    <property type="entry name" value="ZF_CR"/>
    <property type="match status" value="1"/>
</dbReference>
<dbReference type="PROSITE" id="PS50076">
    <property type="entry name" value="DNAJ_2"/>
    <property type="match status" value="1"/>
</dbReference>
<dbReference type="eggNOG" id="KOG0715">
    <property type="taxonomic scope" value="Eukaryota"/>
</dbReference>
<dbReference type="SUPFAM" id="SSF46565">
    <property type="entry name" value="Chaperone J-domain"/>
    <property type="match status" value="1"/>
</dbReference>
<dbReference type="AlphaFoldDB" id="F2U883"/>
<dbReference type="CDD" id="cd06257">
    <property type="entry name" value="DnaJ"/>
    <property type="match status" value="1"/>
</dbReference>
<dbReference type="SUPFAM" id="SSF57938">
    <property type="entry name" value="DnaJ/Hsp40 cysteine-rich domain"/>
    <property type="match status" value="1"/>
</dbReference>
<dbReference type="GO" id="GO:0051082">
    <property type="term" value="F:unfolded protein binding"/>
    <property type="evidence" value="ECO:0007669"/>
    <property type="project" value="InterPro"/>
</dbReference>
<organism evidence="11">
    <name type="scientific">Salpingoeca rosetta (strain ATCC 50818 / BSB-021)</name>
    <dbReference type="NCBI Taxonomy" id="946362"/>
    <lineage>
        <taxon>Eukaryota</taxon>
        <taxon>Choanoflagellata</taxon>
        <taxon>Craspedida</taxon>
        <taxon>Salpingoecidae</taxon>
        <taxon>Salpingoeca</taxon>
    </lineage>
</organism>
<reference evidence="10" key="1">
    <citation type="submission" date="2009-08" db="EMBL/GenBank/DDBJ databases">
        <title>Annotation of Salpingoeca rosetta.</title>
        <authorList>
            <consortium name="The Broad Institute Genome Sequencing Platform"/>
            <person name="Russ C."/>
            <person name="Cuomo C."/>
            <person name="Burger G."/>
            <person name="Gray M.W."/>
            <person name="Holland P.W.H."/>
            <person name="King N."/>
            <person name="Lang F.B.F."/>
            <person name="Roger A.J."/>
            <person name="Ruiz-Trillo I."/>
            <person name="Young S.K."/>
            <person name="Zeng Q."/>
            <person name="Gargeya S."/>
            <person name="Alvarado L."/>
            <person name="Berlin A."/>
            <person name="Chapman S.B."/>
            <person name="Chen Z."/>
            <person name="Freedman E."/>
            <person name="Gellesch M."/>
            <person name="Goldberg J."/>
            <person name="Griggs A."/>
            <person name="Gujja S."/>
            <person name="Heilman E."/>
            <person name="Heiman D."/>
            <person name="Howarth C."/>
            <person name="Mehta T."/>
            <person name="Neiman D."/>
            <person name="Pearson M."/>
            <person name="Roberts A."/>
            <person name="Saif S."/>
            <person name="Shea T."/>
            <person name="Shenoy N."/>
            <person name="Sisk P."/>
            <person name="Stolte C."/>
            <person name="Sykes S."/>
            <person name="White J."/>
            <person name="Yandava C."/>
            <person name="Haas B."/>
            <person name="Nusbaum C."/>
            <person name="Birren B."/>
        </authorList>
    </citation>
    <scope>NUCLEOTIDE SEQUENCE [LARGE SCALE GENOMIC DNA]</scope>
    <source>
        <strain evidence="10">ATCC 50818</strain>
    </source>
</reference>
<evidence type="ECO:0000256" key="1">
    <source>
        <dbReference type="ARBA" id="ARBA00022723"/>
    </source>
</evidence>
<dbReference type="InterPro" id="IPR018253">
    <property type="entry name" value="DnaJ_domain_CS"/>
</dbReference>
<gene>
    <name evidence="10" type="ORF">PTSG_04327</name>
</gene>
<dbReference type="GO" id="GO:0006457">
    <property type="term" value="P:protein folding"/>
    <property type="evidence" value="ECO:0007669"/>
    <property type="project" value="InterPro"/>
</dbReference>
<dbReference type="InterPro" id="IPR012724">
    <property type="entry name" value="DnaJ"/>
</dbReference>
<feature type="region of interest" description="Disordered" evidence="7">
    <location>
        <begin position="36"/>
        <end position="62"/>
    </location>
</feature>
<evidence type="ECO:0000256" key="5">
    <source>
        <dbReference type="ARBA" id="ARBA00023186"/>
    </source>
</evidence>
<keyword evidence="11" id="KW-1185">Reference proteome</keyword>
<protein>
    <submittedName>
        <fullName evidence="10">DnaJ protein</fullName>
    </submittedName>
</protein>
<feature type="compositionally biased region" description="Basic and acidic residues" evidence="7">
    <location>
        <begin position="528"/>
        <end position="541"/>
    </location>
</feature>
<dbReference type="InParanoid" id="F2U883"/>
<feature type="region of interest" description="Disordered" evidence="7">
    <location>
        <begin position="448"/>
        <end position="541"/>
    </location>
</feature>
<dbReference type="FunCoup" id="F2U883">
    <property type="interactions" value="1071"/>
</dbReference>
<dbReference type="Proteomes" id="UP000007799">
    <property type="component" value="Unassembled WGS sequence"/>
</dbReference>
<dbReference type="FunFam" id="2.60.260.20:FF:000005">
    <property type="entry name" value="Chaperone protein dnaJ 1, mitochondrial"/>
    <property type="match status" value="1"/>
</dbReference>
<dbReference type="PANTHER" id="PTHR44145:SF3">
    <property type="entry name" value="DNAJ HOMOLOG SUBFAMILY A MEMBER 3, MITOCHONDRIAL"/>
    <property type="match status" value="1"/>
</dbReference>
<keyword evidence="1 6" id="KW-0479">Metal-binding</keyword>
<dbReference type="KEGG" id="sre:PTSG_04327"/>
<dbReference type="FunFam" id="1.10.287.110:FF:000034">
    <property type="entry name" value="Chaperone protein DnaJ"/>
    <property type="match status" value="1"/>
</dbReference>
<dbReference type="Pfam" id="PF01556">
    <property type="entry name" value="DnaJ_C"/>
    <property type="match status" value="1"/>
</dbReference>
<feature type="domain" description="J" evidence="8">
    <location>
        <begin position="72"/>
        <end position="137"/>
    </location>
</feature>
<dbReference type="PROSITE" id="PS00636">
    <property type="entry name" value="DNAJ_1"/>
    <property type="match status" value="1"/>
</dbReference>
<evidence type="ECO:0000313" key="10">
    <source>
        <dbReference type="EMBL" id="EGD72591.1"/>
    </source>
</evidence>
<evidence type="ECO:0000256" key="2">
    <source>
        <dbReference type="ARBA" id="ARBA00022737"/>
    </source>
</evidence>
<dbReference type="Gene3D" id="2.60.260.20">
    <property type="entry name" value="Urease metallochaperone UreE, N-terminal domain"/>
    <property type="match status" value="2"/>
</dbReference>
<evidence type="ECO:0000313" key="11">
    <source>
        <dbReference type="Proteomes" id="UP000007799"/>
    </source>
</evidence>
<feature type="zinc finger region" description="CR-type" evidence="6">
    <location>
        <begin position="207"/>
        <end position="284"/>
    </location>
</feature>
<dbReference type="GO" id="GO:0009408">
    <property type="term" value="P:response to heat"/>
    <property type="evidence" value="ECO:0007669"/>
    <property type="project" value="InterPro"/>
</dbReference>
<evidence type="ECO:0000256" key="7">
    <source>
        <dbReference type="SAM" id="MobiDB-lite"/>
    </source>
</evidence>
<evidence type="ECO:0000259" key="9">
    <source>
        <dbReference type="PROSITE" id="PS51188"/>
    </source>
</evidence>
<dbReference type="PRINTS" id="PR00625">
    <property type="entry name" value="JDOMAIN"/>
</dbReference>
<feature type="compositionally biased region" description="Low complexity" evidence="7">
    <location>
        <begin position="39"/>
        <end position="49"/>
    </location>
</feature>
<evidence type="ECO:0000256" key="4">
    <source>
        <dbReference type="ARBA" id="ARBA00022833"/>
    </source>
</evidence>
<sequence>MLQRQALRAASSGAASLRAVPVRHTHVHAQAITGLGYPQQQQQQQQQQQCGPPTSPGKRHDALCNAGLAKQDFYELLGVSRDASERDIKKAYFQLAKKYHPDTNPGDEAAAQKFAEISEAYEVLSDSQKRQQYDQFGSTGPSGGFGGQQGFGGGFSSNPEDIFREFMRNMGMGGAGEYGDPFGGAAGFRQQTFVTTVRLSFMESVKGASRTLTFPSVEACSSCKGSGSATGKTITCPVCNGSGVEHMSMGFLNMQSACRKCAGTGQVPEKSCKDCKGSGSVKTEETVSVNIPAGVEDGMQLQVGNHRVISIEVEPSRQFRRKGTNVFSTARISLPQAVLGGRVHVPGLYGDMAVKVPAGTNSGQRLKLRDRGFQSVHDYTKGAHILELVVDVPVRLSDEERELYEQLALREANRNGEVTGIEGVSRKVFVDEEELAALRRAAERAMHATGGAGDDGDGGCFSAGSGSSSSASKSSKAKKNEHRGFFERISHAIFDDDQEEDSKDSTKDSKKDSKKDSGDTKAGSNDSDSSKNSKGSDRESA</sequence>
<keyword evidence="5" id="KW-0143">Chaperone</keyword>
<dbReference type="OMA" id="QDLQYRM"/>
<name>F2U883_SALR5</name>
<dbReference type="EMBL" id="GL832964">
    <property type="protein sequence ID" value="EGD72591.1"/>
    <property type="molecule type" value="Genomic_DNA"/>
</dbReference>
<dbReference type="GO" id="GO:0008270">
    <property type="term" value="F:zinc ion binding"/>
    <property type="evidence" value="ECO:0007669"/>
    <property type="project" value="UniProtKB-KW"/>
</dbReference>
<dbReference type="GO" id="GO:0031072">
    <property type="term" value="F:heat shock protein binding"/>
    <property type="evidence" value="ECO:0007669"/>
    <property type="project" value="InterPro"/>
</dbReference>
<dbReference type="FunFam" id="2.10.230.10:FF:000001">
    <property type="entry name" value="DnaJ subfamily A member 2"/>
    <property type="match status" value="1"/>
</dbReference>
<dbReference type="InterPro" id="IPR001623">
    <property type="entry name" value="DnaJ_domain"/>
</dbReference>
<dbReference type="RefSeq" id="XP_004994414.1">
    <property type="nucleotide sequence ID" value="XM_004994357.1"/>
</dbReference>
<dbReference type="GO" id="GO:0005524">
    <property type="term" value="F:ATP binding"/>
    <property type="evidence" value="ECO:0007669"/>
    <property type="project" value="InterPro"/>
</dbReference>
<evidence type="ECO:0000259" key="8">
    <source>
        <dbReference type="PROSITE" id="PS50076"/>
    </source>
</evidence>
<dbReference type="InterPro" id="IPR001305">
    <property type="entry name" value="HSP_DnaJ_Cys-rich_dom"/>
</dbReference>
<keyword evidence="3 6" id="KW-0863">Zinc-finger</keyword>
<dbReference type="Gene3D" id="1.10.287.110">
    <property type="entry name" value="DnaJ domain"/>
    <property type="match status" value="1"/>
</dbReference>
<feature type="compositionally biased region" description="Low complexity" evidence="7">
    <location>
        <begin position="462"/>
        <end position="474"/>
    </location>
</feature>
<dbReference type="CDD" id="cd10719">
    <property type="entry name" value="DnaJ_zf"/>
    <property type="match status" value="1"/>
</dbReference>
<keyword evidence="4 6" id="KW-0862">Zinc</keyword>
<dbReference type="Pfam" id="PF00684">
    <property type="entry name" value="DnaJ_CXXCXGXG"/>
    <property type="match status" value="1"/>
</dbReference>
<dbReference type="InterPro" id="IPR002939">
    <property type="entry name" value="DnaJ_C"/>
</dbReference>
<proteinExistence type="inferred from homology"/>
<dbReference type="Pfam" id="PF00226">
    <property type="entry name" value="DnaJ"/>
    <property type="match status" value="1"/>
</dbReference>
<feature type="compositionally biased region" description="Basic and acidic residues" evidence="7">
    <location>
        <begin position="503"/>
        <end position="519"/>
    </location>
</feature>
<evidence type="ECO:0000256" key="3">
    <source>
        <dbReference type="ARBA" id="ARBA00022771"/>
    </source>
</evidence>
<dbReference type="SUPFAM" id="SSF49493">
    <property type="entry name" value="HSP40/DnaJ peptide-binding domain"/>
    <property type="match status" value="1"/>
</dbReference>
<dbReference type="STRING" id="946362.F2U883"/>
<feature type="compositionally biased region" description="Gly residues" evidence="7">
    <location>
        <begin position="450"/>
        <end position="461"/>
    </location>
</feature>